<dbReference type="SUPFAM" id="SSF101874">
    <property type="entry name" value="YceI-like"/>
    <property type="match status" value="1"/>
</dbReference>
<evidence type="ECO:0000313" key="3">
    <source>
        <dbReference type="EMBL" id="GGF02288.1"/>
    </source>
</evidence>
<protein>
    <recommendedName>
        <fullName evidence="2">Lipid/polyisoprenoid-binding YceI-like domain-containing protein</fullName>
    </recommendedName>
</protein>
<dbReference type="AlphaFoldDB" id="A0A8J2YPP3"/>
<keyword evidence="4" id="KW-1185">Reference proteome</keyword>
<reference evidence="3" key="1">
    <citation type="journal article" date="2014" name="Int. J. Syst. Evol. Microbiol.">
        <title>Complete genome sequence of Corynebacterium casei LMG S-19264T (=DSM 44701T), isolated from a smear-ripened cheese.</title>
        <authorList>
            <consortium name="US DOE Joint Genome Institute (JGI-PGF)"/>
            <person name="Walter F."/>
            <person name="Albersmeier A."/>
            <person name="Kalinowski J."/>
            <person name="Ruckert C."/>
        </authorList>
    </citation>
    <scope>NUCLEOTIDE SEQUENCE</scope>
    <source>
        <strain evidence="3">CGMCC 1.15725</strain>
    </source>
</reference>
<feature type="domain" description="Lipid/polyisoprenoid-binding YceI-like" evidence="2">
    <location>
        <begin position="27"/>
        <end position="187"/>
    </location>
</feature>
<dbReference type="EMBL" id="BMJQ01000001">
    <property type="protein sequence ID" value="GGF02288.1"/>
    <property type="molecule type" value="Genomic_DNA"/>
</dbReference>
<sequence>MKFRYLLAALPLAAAPLLAAAPATAADWAVDTAKSRLGFSGVQTGAPFQGGFGKWSAEIAFDPAHPEAGHAQVTIDLASARSGDPQRDGALPQTDWFNVKQFPEARFEATGFVAKGGNAYEAPGKLTIRGIAKDVVLPFTLEITGDKAEAKGHLNLVRTGFGVGQGVWATGEWVALDVGVDVDLVATKSGS</sequence>
<dbReference type="SMART" id="SM00867">
    <property type="entry name" value="YceI"/>
    <property type="match status" value="1"/>
</dbReference>
<accession>A0A8J2YPP3</accession>
<gene>
    <name evidence="3" type="ORF">GCM10011611_04700</name>
</gene>
<dbReference type="Pfam" id="PF04264">
    <property type="entry name" value="YceI"/>
    <property type="match status" value="1"/>
</dbReference>
<dbReference type="InterPro" id="IPR007372">
    <property type="entry name" value="Lipid/polyisoprenoid-bd_YceI"/>
</dbReference>
<dbReference type="PANTHER" id="PTHR34406:SF1">
    <property type="entry name" value="PROTEIN YCEI"/>
    <property type="match status" value="1"/>
</dbReference>
<proteinExistence type="predicted"/>
<keyword evidence="1" id="KW-0732">Signal</keyword>
<name>A0A8J2YPP3_9PROT</name>
<evidence type="ECO:0000256" key="1">
    <source>
        <dbReference type="SAM" id="SignalP"/>
    </source>
</evidence>
<feature type="chain" id="PRO_5035321777" description="Lipid/polyisoprenoid-binding YceI-like domain-containing protein" evidence="1">
    <location>
        <begin position="26"/>
        <end position="191"/>
    </location>
</feature>
<dbReference type="Proteomes" id="UP000646365">
    <property type="component" value="Unassembled WGS sequence"/>
</dbReference>
<reference evidence="3" key="2">
    <citation type="submission" date="2020-09" db="EMBL/GenBank/DDBJ databases">
        <authorList>
            <person name="Sun Q."/>
            <person name="Zhou Y."/>
        </authorList>
    </citation>
    <scope>NUCLEOTIDE SEQUENCE</scope>
    <source>
        <strain evidence="3">CGMCC 1.15725</strain>
    </source>
</reference>
<comment type="caution">
    <text evidence="3">The sequence shown here is derived from an EMBL/GenBank/DDBJ whole genome shotgun (WGS) entry which is preliminary data.</text>
</comment>
<evidence type="ECO:0000259" key="2">
    <source>
        <dbReference type="SMART" id="SM00867"/>
    </source>
</evidence>
<feature type="signal peptide" evidence="1">
    <location>
        <begin position="1"/>
        <end position="25"/>
    </location>
</feature>
<dbReference type="InterPro" id="IPR036761">
    <property type="entry name" value="TTHA0802/YceI-like_sf"/>
</dbReference>
<organism evidence="3 4">
    <name type="scientific">Aliidongia dinghuensis</name>
    <dbReference type="NCBI Taxonomy" id="1867774"/>
    <lineage>
        <taxon>Bacteria</taxon>
        <taxon>Pseudomonadati</taxon>
        <taxon>Pseudomonadota</taxon>
        <taxon>Alphaproteobacteria</taxon>
        <taxon>Rhodospirillales</taxon>
        <taxon>Dongiaceae</taxon>
        <taxon>Aliidongia</taxon>
    </lineage>
</organism>
<evidence type="ECO:0000313" key="4">
    <source>
        <dbReference type="Proteomes" id="UP000646365"/>
    </source>
</evidence>
<dbReference type="Gene3D" id="2.40.128.110">
    <property type="entry name" value="Lipid/polyisoprenoid-binding, YceI-like"/>
    <property type="match status" value="1"/>
</dbReference>
<dbReference type="RefSeq" id="WP_189042025.1">
    <property type="nucleotide sequence ID" value="NZ_BMJQ01000001.1"/>
</dbReference>
<dbReference type="PANTHER" id="PTHR34406">
    <property type="entry name" value="PROTEIN YCEI"/>
    <property type="match status" value="1"/>
</dbReference>